<proteinExistence type="inferred from homology"/>
<dbReference type="GO" id="GO:0004473">
    <property type="term" value="F:malate dehydrogenase (decarboxylating) (NADP+) activity"/>
    <property type="evidence" value="ECO:0007669"/>
    <property type="project" value="TreeGrafter"/>
</dbReference>
<dbReference type="GO" id="GO:0046872">
    <property type="term" value="F:metal ion binding"/>
    <property type="evidence" value="ECO:0007669"/>
    <property type="project" value="UniProtKB-KW"/>
</dbReference>
<dbReference type="Pfam" id="PF00390">
    <property type="entry name" value="malic"/>
    <property type="match status" value="1"/>
</dbReference>
<dbReference type="Proteomes" id="UP000195557">
    <property type="component" value="Unassembled WGS sequence"/>
</dbReference>
<dbReference type="Gene3D" id="3.40.50.10380">
    <property type="entry name" value="Malic enzyme, N-terminal domain"/>
    <property type="match status" value="1"/>
</dbReference>
<gene>
    <name evidence="7" type="ORF">BE221DRAFT_189571</name>
</gene>
<feature type="binding site" evidence="3">
    <location>
        <position position="313"/>
    </location>
    <ligand>
        <name>a divalent metal cation</name>
        <dbReference type="ChEBI" id="CHEBI:60240"/>
    </ligand>
</feature>
<dbReference type="SUPFAM" id="SSF51735">
    <property type="entry name" value="NAD(P)-binding Rossmann-fold domains"/>
    <property type="match status" value="1"/>
</dbReference>
<dbReference type="PANTHER" id="PTHR23406:SF90">
    <property type="entry name" value="MALIC ENZYME-RELATED"/>
    <property type="match status" value="1"/>
</dbReference>
<evidence type="ECO:0000259" key="5">
    <source>
        <dbReference type="SMART" id="SM00919"/>
    </source>
</evidence>
<dbReference type="InterPro" id="IPR012301">
    <property type="entry name" value="Malic_N_dom"/>
</dbReference>
<dbReference type="Gene3D" id="3.40.50.720">
    <property type="entry name" value="NAD(P)-binding Rossmann-like Domain"/>
    <property type="match status" value="1"/>
</dbReference>
<name>A0A1Y5IML0_OSTTA</name>
<dbReference type="eggNOG" id="KOG1257">
    <property type="taxonomic scope" value="Eukaryota"/>
</dbReference>
<dbReference type="SMART" id="SM00919">
    <property type="entry name" value="Malic_M"/>
    <property type="match status" value="1"/>
</dbReference>
<dbReference type="PANTHER" id="PTHR23406">
    <property type="entry name" value="MALIC ENZYME-RELATED"/>
    <property type="match status" value="1"/>
</dbReference>
<dbReference type="Pfam" id="PF03949">
    <property type="entry name" value="Malic_M"/>
    <property type="match status" value="1"/>
</dbReference>
<dbReference type="GO" id="GO:0006108">
    <property type="term" value="P:malate metabolic process"/>
    <property type="evidence" value="ECO:0007669"/>
    <property type="project" value="TreeGrafter"/>
</dbReference>
<keyword evidence="3" id="KW-0479">Metal-binding</keyword>
<dbReference type="AlphaFoldDB" id="A0A1Y5IML0"/>
<feature type="region of interest" description="Disordered" evidence="4">
    <location>
        <begin position="54"/>
        <end position="74"/>
    </location>
</feature>
<protein>
    <submittedName>
        <fullName evidence="7">NADP dependent malic enzyme</fullName>
    </submittedName>
</protein>
<dbReference type="GO" id="GO:0051287">
    <property type="term" value="F:NAD binding"/>
    <property type="evidence" value="ECO:0007669"/>
    <property type="project" value="InterPro"/>
</dbReference>
<feature type="binding site" evidence="2">
    <location>
        <position position="223"/>
    </location>
    <ligand>
        <name>(S)-malate</name>
        <dbReference type="ChEBI" id="CHEBI:15589"/>
    </ligand>
</feature>
<evidence type="ECO:0000313" key="7">
    <source>
        <dbReference type="EMBL" id="OUS48312.1"/>
    </source>
</evidence>
<sequence>MRACARAVTRRWRPGRWARASFGDGRARAPAIGADGDDDAGDVGECAWTRRPRRRTYATSRTEDGDDGAPRTMVPWNRTVISGVELLRSGRYNKGMSFARDERDRLNLRGLLPPAVFDQATQVERVIERLRRVTSGVEKHAWLAALYERNERLFYRVVKDHLEELLPVLAEPTVWQVCREAGLMYRQPRGLYVSMQDKGSVYRLLKNWPVRNVKAVVLTDGQRVTGIGDLGVQGMPAAVSKASLFTALGGLDPADVLPICIDVGTDNQTLLEDKFYIGLRQKRVGGEAYEELLDEVVSGLKRRFGPRVLLCFEEFSNANAKKLLSRYNRDSVAYVDDLQGVAAITLAAVISSLPRMGGSLLDQRFLFAGAGETGAHAADLLATYIAQEHGITLPEARKNMYFIDRKGLLTRRRAEQEDDLEFHKLPYAHDIPDGCGKTVLESVELLKPTALIGVRRHRFSFFEGSKLCDEKLFTTDVLGAMAKHTERPLIMALSRPAALHECTAEEAYAATDGRCIFVGACRSTSFEFGGRTISPSECSTDYIYPGLGLGLAIAEGTRLRDSLIIEAAQAVAASTTDADIDQGAVFPRKRLIPDVSARVAARVASKAFASGLSALPVKPKGDWLGLAKSWMFDPTYRPYTH</sequence>
<dbReference type="PRINTS" id="PR00072">
    <property type="entry name" value="MALOXRDTASE"/>
</dbReference>
<dbReference type="InterPro" id="IPR036291">
    <property type="entry name" value="NAD(P)-bd_dom_sf"/>
</dbReference>
<dbReference type="InterPro" id="IPR037062">
    <property type="entry name" value="Malic_N_dom_sf"/>
</dbReference>
<feature type="domain" description="Malic enzyme NAD-binding" evidence="5">
    <location>
        <begin position="338"/>
        <end position="608"/>
    </location>
</feature>
<comment type="cofactor">
    <cofactor evidence="3">
        <name>Mg(2+)</name>
        <dbReference type="ChEBI" id="CHEBI:18420"/>
    </cofactor>
    <cofactor evidence="3">
        <name>Mn(2+)</name>
        <dbReference type="ChEBI" id="CHEBI:29035"/>
    </cofactor>
    <text evidence="3">Divalent metal cations. Prefers magnesium or manganese.</text>
</comment>
<dbReference type="PIRSF" id="PIRSF000106">
    <property type="entry name" value="ME"/>
    <property type="match status" value="1"/>
</dbReference>
<accession>A0A1Y5IML0</accession>
<reference evidence="7" key="1">
    <citation type="submission" date="2017-04" db="EMBL/GenBank/DDBJ databases">
        <title>Population genomics of picophytoplankton unveils novel chromosome hypervariability.</title>
        <authorList>
            <consortium name="DOE Joint Genome Institute"/>
            <person name="Blanc-Mathieu R."/>
            <person name="Krasovec M."/>
            <person name="Hebrard M."/>
            <person name="Yau S."/>
            <person name="Desgranges E."/>
            <person name="Martin J."/>
            <person name="Schackwitz W."/>
            <person name="Kuo A."/>
            <person name="Salin G."/>
            <person name="Donnadieu C."/>
            <person name="Desdevises Y."/>
            <person name="Sanchez-Ferandin S."/>
            <person name="Moreau H."/>
            <person name="Rivals E."/>
            <person name="Grigoriev I.V."/>
            <person name="Grimsley N."/>
            <person name="Eyre-Walker A."/>
            <person name="Piganeau G."/>
        </authorList>
    </citation>
    <scope>NUCLEOTIDE SEQUENCE [LARGE SCALE GENOMIC DNA]</scope>
    <source>
        <strain evidence="7">RCC 1115</strain>
    </source>
</reference>
<evidence type="ECO:0000256" key="4">
    <source>
        <dbReference type="SAM" id="MobiDB-lite"/>
    </source>
</evidence>
<organism evidence="7">
    <name type="scientific">Ostreococcus tauri</name>
    <name type="common">Marine green alga</name>
    <dbReference type="NCBI Taxonomy" id="70448"/>
    <lineage>
        <taxon>Eukaryota</taxon>
        <taxon>Viridiplantae</taxon>
        <taxon>Chlorophyta</taxon>
        <taxon>Mamiellophyceae</taxon>
        <taxon>Mamiellales</taxon>
        <taxon>Bathycoccaceae</taxon>
        <taxon>Ostreococcus</taxon>
    </lineage>
</organism>
<dbReference type="SUPFAM" id="SSF53223">
    <property type="entry name" value="Aminoacid dehydrogenase-like, N-terminal domain"/>
    <property type="match status" value="1"/>
</dbReference>
<evidence type="ECO:0000256" key="1">
    <source>
        <dbReference type="ARBA" id="ARBA00008785"/>
    </source>
</evidence>
<dbReference type="EMBL" id="KZ155774">
    <property type="protein sequence ID" value="OUS48312.1"/>
    <property type="molecule type" value="Genomic_DNA"/>
</dbReference>
<dbReference type="InterPro" id="IPR001891">
    <property type="entry name" value="Malic_OxRdtase"/>
</dbReference>
<feature type="domain" description="Malic enzyme N-terminal" evidence="6">
    <location>
        <begin position="147"/>
        <end position="328"/>
    </location>
</feature>
<evidence type="ECO:0000256" key="2">
    <source>
        <dbReference type="PIRSR" id="PIRSR000106-2"/>
    </source>
</evidence>
<evidence type="ECO:0000259" key="6">
    <source>
        <dbReference type="SMART" id="SM01274"/>
    </source>
</evidence>
<comment type="similarity">
    <text evidence="1">Belongs to the malic enzymes family.</text>
</comment>
<dbReference type="SMART" id="SM01274">
    <property type="entry name" value="malic"/>
    <property type="match status" value="1"/>
</dbReference>
<evidence type="ECO:0000256" key="3">
    <source>
        <dbReference type="PIRSR" id="PIRSR000106-3"/>
    </source>
</evidence>
<feature type="binding site" evidence="3">
    <location>
        <position position="337"/>
    </location>
    <ligand>
        <name>a divalent metal cation</name>
        <dbReference type="ChEBI" id="CHEBI:60240"/>
    </ligand>
</feature>
<dbReference type="NCBIfam" id="NF010052">
    <property type="entry name" value="PRK13529.1"/>
    <property type="match status" value="1"/>
</dbReference>
<dbReference type="InterPro" id="IPR012302">
    <property type="entry name" value="Malic_NAD-bd"/>
</dbReference>
<dbReference type="InterPro" id="IPR046346">
    <property type="entry name" value="Aminoacid_DH-like_N_sf"/>
</dbReference>
<dbReference type="GO" id="GO:0009507">
    <property type="term" value="C:chloroplast"/>
    <property type="evidence" value="ECO:0007669"/>
    <property type="project" value="TreeGrafter"/>
</dbReference>